<evidence type="ECO:0000313" key="1">
    <source>
        <dbReference type="EMBL" id="QOY90832.1"/>
    </source>
</evidence>
<gene>
    <name evidence="1" type="ORF">IRI77_13060</name>
</gene>
<proteinExistence type="predicted"/>
<name>A0A7S7SM27_PALFE</name>
<keyword evidence="2" id="KW-1185">Reference proteome</keyword>
<accession>A0A7S7SM27</accession>
<dbReference type="EMBL" id="CP063849">
    <property type="protein sequence ID" value="QOY90832.1"/>
    <property type="molecule type" value="Genomic_DNA"/>
</dbReference>
<dbReference type="AlphaFoldDB" id="A0A7S7SM27"/>
<organism evidence="1 2">
    <name type="scientific">Paludibaculum fermentans</name>
    <dbReference type="NCBI Taxonomy" id="1473598"/>
    <lineage>
        <taxon>Bacteria</taxon>
        <taxon>Pseudomonadati</taxon>
        <taxon>Acidobacteriota</taxon>
        <taxon>Terriglobia</taxon>
        <taxon>Bryobacterales</taxon>
        <taxon>Bryobacteraceae</taxon>
        <taxon>Paludibaculum</taxon>
    </lineage>
</organism>
<protein>
    <submittedName>
        <fullName evidence="1">GDYXXLXY domain-containing protein</fullName>
    </submittedName>
</protein>
<dbReference type="Proteomes" id="UP000593892">
    <property type="component" value="Chromosome"/>
</dbReference>
<dbReference type="KEGG" id="pfer:IRI77_13060"/>
<reference evidence="1 2" key="1">
    <citation type="submission" date="2020-10" db="EMBL/GenBank/DDBJ databases">
        <title>Complete genome sequence of Paludibaculum fermentans P105T, a facultatively anaerobic acidobacterium capable of dissimilatory Fe(III) reduction.</title>
        <authorList>
            <person name="Dedysh S.N."/>
            <person name="Beletsky A.V."/>
            <person name="Kulichevskaya I.S."/>
            <person name="Mardanov A.V."/>
            <person name="Ravin N.V."/>
        </authorList>
    </citation>
    <scope>NUCLEOTIDE SEQUENCE [LARGE SCALE GENOMIC DNA]</scope>
    <source>
        <strain evidence="1 2">P105</strain>
    </source>
</reference>
<sequence length="124" mass="14050">MTWSRQSLILAALQCGIVLSMGGKLLYDRATCPRVWVKTAPYDPSLPLRGRYLALRLTSQPGDPHFVETNDQQVLFFVPEYSTSIEYKRNAEIWAEVTIPHKGPPRPIRLGFKQNGQIVPVDIN</sequence>
<dbReference type="RefSeq" id="WP_194452489.1">
    <property type="nucleotide sequence ID" value="NZ_CP063849.1"/>
</dbReference>
<evidence type="ECO:0000313" key="2">
    <source>
        <dbReference type="Proteomes" id="UP000593892"/>
    </source>
</evidence>